<dbReference type="EMBL" id="VZZJ01000010">
    <property type="protein sequence ID" value="KAB1073090.1"/>
    <property type="molecule type" value="Genomic_DNA"/>
</dbReference>
<name>A0A6N6MRZ3_9HYPH</name>
<accession>A0A6N6MRZ3</accession>
<feature type="region of interest" description="Disordered" evidence="1">
    <location>
        <begin position="1"/>
        <end position="24"/>
    </location>
</feature>
<comment type="caution">
    <text evidence="2">The sequence shown here is derived from an EMBL/GenBank/DDBJ whole genome shotgun (WGS) entry which is preliminary data.</text>
</comment>
<dbReference type="Proteomes" id="UP000441523">
    <property type="component" value="Unassembled WGS sequence"/>
</dbReference>
<organism evidence="2 3">
    <name type="scientific">Methylobacterium planeticum</name>
    <dbReference type="NCBI Taxonomy" id="2615211"/>
    <lineage>
        <taxon>Bacteria</taxon>
        <taxon>Pseudomonadati</taxon>
        <taxon>Pseudomonadota</taxon>
        <taxon>Alphaproteobacteria</taxon>
        <taxon>Hyphomicrobiales</taxon>
        <taxon>Methylobacteriaceae</taxon>
        <taxon>Methylobacterium</taxon>
    </lineage>
</organism>
<protein>
    <submittedName>
        <fullName evidence="2">Uncharacterized protein</fullName>
    </submittedName>
</protein>
<evidence type="ECO:0000256" key="1">
    <source>
        <dbReference type="SAM" id="MobiDB-lite"/>
    </source>
</evidence>
<sequence length="145" mass="15387">MTALGLPHSGAAQSEEPLQPPLSLPQTLRGTVVVPLSERPAVAADTLPELFLVLVACWTAPTGLERLEDVQITARMSLRQDGTLVGPPRITFAAGAPTAGSRNLLVRVTLGAIRRCMPAHITPALGRAIAGRPLALRFIYRGPDR</sequence>
<evidence type="ECO:0000313" key="2">
    <source>
        <dbReference type="EMBL" id="KAB1073090.1"/>
    </source>
</evidence>
<dbReference type="AlphaFoldDB" id="A0A6N6MRZ3"/>
<reference evidence="2 3" key="1">
    <citation type="submission" date="2019-09" db="EMBL/GenBank/DDBJ databases">
        <title>YIM 132548 draft genome.</title>
        <authorList>
            <person name="Jiang L."/>
        </authorList>
    </citation>
    <scope>NUCLEOTIDE SEQUENCE [LARGE SCALE GENOMIC DNA]</scope>
    <source>
        <strain evidence="2 3">YIM 132548</strain>
    </source>
</reference>
<gene>
    <name evidence="2" type="ORF">F6X51_13760</name>
</gene>
<proteinExistence type="predicted"/>
<evidence type="ECO:0000313" key="3">
    <source>
        <dbReference type="Proteomes" id="UP000441523"/>
    </source>
</evidence>
<keyword evidence="3" id="KW-1185">Reference proteome</keyword>